<dbReference type="SUPFAM" id="SSF46785">
    <property type="entry name" value="Winged helix' DNA-binding domain"/>
    <property type="match status" value="1"/>
</dbReference>
<evidence type="ECO:0000313" key="3">
    <source>
        <dbReference type="Proteomes" id="UP000317209"/>
    </source>
</evidence>
<proteinExistence type="predicted"/>
<dbReference type="PANTHER" id="PTHR33164:SF99">
    <property type="entry name" value="MARR FAMILY REGULATORY PROTEIN"/>
    <property type="match status" value="1"/>
</dbReference>
<dbReference type="Proteomes" id="UP000317209">
    <property type="component" value="Unassembled WGS sequence"/>
</dbReference>
<feature type="domain" description="HTH marR-type" evidence="1">
    <location>
        <begin position="12"/>
        <end position="148"/>
    </location>
</feature>
<dbReference type="InterPro" id="IPR000835">
    <property type="entry name" value="HTH_MarR-typ"/>
</dbReference>
<comment type="caution">
    <text evidence="2">The sequence shown here is derived from an EMBL/GenBank/DDBJ whole genome shotgun (WGS) entry which is preliminary data.</text>
</comment>
<dbReference type="Pfam" id="PF12802">
    <property type="entry name" value="MarR_2"/>
    <property type="match status" value="1"/>
</dbReference>
<dbReference type="InterPro" id="IPR036390">
    <property type="entry name" value="WH_DNA-bd_sf"/>
</dbReference>
<evidence type="ECO:0000259" key="1">
    <source>
        <dbReference type="PROSITE" id="PS50995"/>
    </source>
</evidence>
<accession>A0A543BCG9</accession>
<sequence length="161" mass="17844">MAFQVPRMDDRESRAWLGLVAVTQLLPAALDSQLQREAHLTHFEFMALTALRFAPESILRMTALADATNATLTRLSHVCTRLEKRGIVERTPSPDDRRATDIRLTTEGRRMLIRAMPGHIETARRLVIDALTPAQLDALAQITGTITDRLSGGEASPPPHD</sequence>
<reference evidence="2 3" key="1">
    <citation type="submission" date="2019-06" db="EMBL/GenBank/DDBJ databases">
        <title>Sequencing the genomes of 1000 actinobacteria strains.</title>
        <authorList>
            <person name="Klenk H.-P."/>
        </authorList>
    </citation>
    <scope>NUCLEOTIDE SEQUENCE [LARGE SCALE GENOMIC DNA]</scope>
    <source>
        <strain evidence="2 3">DSM 20169</strain>
    </source>
</reference>
<dbReference type="OrthoDB" id="8635520at2"/>
<dbReference type="Gene3D" id="1.10.10.10">
    <property type="entry name" value="Winged helix-like DNA-binding domain superfamily/Winged helix DNA-binding domain"/>
    <property type="match status" value="1"/>
</dbReference>
<organism evidence="2 3">
    <name type="scientific">Microbacterium saperdae</name>
    <dbReference type="NCBI Taxonomy" id="69368"/>
    <lineage>
        <taxon>Bacteria</taxon>
        <taxon>Bacillati</taxon>
        <taxon>Actinomycetota</taxon>
        <taxon>Actinomycetes</taxon>
        <taxon>Micrococcales</taxon>
        <taxon>Microbacteriaceae</taxon>
        <taxon>Microbacterium</taxon>
    </lineage>
</organism>
<dbReference type="PRINTS" id="PR00598">
    <property type="entry name" value="HTHMARR"/>
</dbReference>
<dbReference type="AlphaFoldDB" id="A0A543BCG9"/>
<dbReference type="SMART" id="SM00347">
    <property type="entry name" value="HTH_MARR"/>
    <property type="match status" value="1"/>
</dbReference>
<protein>
    <submittedName>
        <fullName evidence="2">MarR family transcriptional regulator</fullName>
    </submittedName>
</protein>
<dbReference type="GO" id="GO:0006950">
    <property type="term" value="P:response to stress"/>
    <property type="evidence" value="ECO:0007669"/>
    <property type="project" value="TreeGrafter"/>
</dbReference>
<dbReference type="GO" id="GO:0003700">
    <property type="term" value="F:DNA-binding transcription factor activity"/>
    <property type="evidence" value="ECO:0007669"/>
    <property type="project" value="InterPro"/>
</dbReference>
<dbReference type="PANTHER" id="PTHR33164">
    <property type="entry name" value="TRANSCRIPTIONAL REGULATOR, MARR FAMILY"/>
    <property type="match status" value="1"/>
</dbReference>
<keyword evidence="3" id="KW-1185">Reference proteome</keyword>
<name>A0A543BCG9_9MICO</name>
<dbReference type="EMBL" id="VFOX01000002">
    <property type="protein sequence ID" value="TQL82535.1"/>
    <property type="molecule type" value="Genomic_DNA"/>
</dbReference>
<gene>
    <name evidence="2" type="ORF">FB560_4029</name>
</gene>
<dbReference type="InterPro" id="IPR039422">
    <property type="entry name" value="MarR/SlyA-like"/>
</dbReference>
<dbReference type="InterPro" id="IPR036388">
    <property type="entry name" value="WH-like_DNA-bd_sf"/>
</dbReference>
<evidence type="ECO:0000313" key="2">
    <source>
        <dbReference type="EMBL" id="TQL82535.1"/>
    </source>
</evidence>
<dbReference type="PROSITE" id="PS50995">
    <property type="entry name" value="HTH_MARR_2"/>
    <property type="match status" value="1"/>
</dbReference>